<evidence type="ECO:0000256" key="1">
    <source>
        <dbReference type="SAM" id="SignalP"/>
    </source>
</evidence>
<name>A0A1H9CH88_9GAMM</name>
<keyword evidence="1" id="KW-0732">Signal</keyword>
<feature type="chain" id="PRO_5011669166" evidence="1">
    <location>
        <begin position="22"/>
        <end position="221"/>
    </location>
</feature>
<dbReference type="RefSeq" id="WP_143068839.1">
    <property type="nucleotide sequence ID" value="NZ_FOFS01000003.1"/>
</dbReference>
<protein>
    <submittedName>
        <fullName evidence="2">Uncharacterized protein</fullName>
    </submittedName>
</protein>
<dbReference type="AlphaFoldDB" id="A0A1H9CH88"/>
<organism evidence="2 3">
    <name type="scientific">Solimonas aquatica</name>
    <dbReference type="NCBI Taxonomy" id="489703"/>
    <lineage>
        <taxon>Bacteria</taxon>
        <taxon>Pseudomonadati</taxon>
        <taxon>Pseudomonadota</taxon>
        <taxon>Gammaproteobacteria</taxon>
        <taxon>Nevskiales</taxon>
        <taxon>Nevskiaceae</taxon>
        <taxon>Solimonas</taxon>
    </lineage>
</organism>
<dbReference type="EMBL" id="FOFS01000003">
    <property type="protein sequence ID" value="SEQ00600.1"/>
    <property type="molecule type" value="Genomic_DNA"/>
</dbReference>
<feature type="signal peptide" evidence="1">
    <location>
        <begin position="1"/>
        <end position="21"/>
    </location>
</feature>
<sequence>MRAMAATAALLLAAVCAAAAAADLDLRVRYESEAVDAAAVHKREQWQDRLIVREGHVWTQRIIDARLPAHGGQEQHAHFDFALAAQHLRRGEKGELIAEYVDTRSRTVVFVPAAEYAAVGFDGSWEAAAALLPPAVVKRMPVLVRTAPAGCSWREERRQGRYTRVLWDERGGYARRIETGREDGVERQLIVAEPMPAVADAALPWRELAGYQHKEYDDFMD</sequence>
<dbReference type="Proteomes" id="UP000199233">
    <property type="component" value="Unassembled WGS sequence"/>
</dbReference>
<evidence type="ECO:0000313" key="2">
    <source>
        <dbReference type="EMBL" id="SEQ00600.1"/>
    </source>
</evidence>
<keyword evidence="3" id="KW-1185">Reference proteome</keyword>
<accession>A0A1H9CH88</accession>
<dbReference type="OrthoDB" id="5509809at2"/>
<dbReference type="STRING" id="489703.SAMN04488038_10355"/>
<proteinExistence type="predicted"/>
<gene>
    <name evidence="2" type="ORF">SAMN04488038_10355</name>
</gene>
<reference evidence="2 3" key="1">
    <citation type="submission" date="2016-10" db="EMBL/GenBank/DDBJ databases">
        <authorList>
            <person name="de Groot N.N."/>
        </authorList>
    </citation>
    <scope>NUCLEOTIDE SEQUENCE [LARGE SCALE GENOMIC DNA]</scope>
    <source>
        <strain evidence="2 3">DSM 25927</strain>
    </source>
</reference>
<evidence type="ECO:0000313" key="3">
    <source>
        <dbReference type="Proteomes" id="UP000199233"/>
    </source>
</evidence>